<dbReference type="Gene3D" id="3.60.10.10">
    <property type="entry name" value="Endonuclease/exonuclease/phosphatase"/>
    <property type="match status" value="1"/>
</dbReference>
<gene>
    <name evidence="2" type="ORF">IFM89_012271</name>
</gene>
<dbReference type="EMBL" id="JADFTS010000007">
    <property type="protein sequence ID" value="KAF9596540.1"/>
    <property type="molecule type" value="Genomic_DNA"/>
</dbReference>
<dbReference type="Pfam" id="PF03372">
    <property type="entry name" value="Exo_endo_phos"/>
    <property type="match status" value="1"/>
</dbReference>
<feature type="domain" description="Endonuclease/exonuclease/phosphatase" evidence="1">
    <location>
        <begin position="4"/>
        <end position="50"/>
    </location>
</feature>
<reference evidence="2 3" key="1">
    <citation type="submission" date="2020-10" db="EMBL/GenBank/DDBJ databases">
        <title>The Coptis chinensis genome and diversification of protoberbering-type alkaloids.</title>
        <authorList>
            <person name="Wang B."/>
            <person name="Shu S."/>
            <person name="Song C."/>
            <person name="Liu Y."/>
        </authorList>
    </citation>
    <scope>NUCLEOTIDE SEQUENCE [LARGE SCALE GENOMIC DNA]</scope>
    <source>
        <strain evidence="2">HL-2020</strain>
        <tissue evidence="2">Leaf</tissue>
    </source>
</reference>
<dbReference type="InterPro" id="IPR036691">
    <property type="entry name" value="Endo/exonu/phosph_ase_sf"/>
</dbReference>
<protein>
    <recommendedName>
        <fullName evidence="1">Endonuclease/exonuclease/phosphatase domain-containing protein</fullName>
    </recommendedName>
</protein>
<proteinExistence type="predicted"/>
<dbReference type="Proteomes" id="UP000631114">
    <property type="component" value="Unassembled WGS sequence"/>
</dbReference>
<dbReference type="PANTHER" id="PTHR33710">
    <property type="entry name" value="BNAC02G09200D PROTEIN"/>
    <property type="match status" value="1"/>
</dbReference>
<keyword evidence="3" id="KW-1185">Reference proteome</keyword>
<dbReference type="PANTHER" id="PTHR33710:SF77">
    <property type="entry name" value="DNASE I-LIKE SUPERFAMILY PROTEIN"/>
    <property type="match status" value="1"/>
</dbReference>
<comment type="caution">
    <text evidence="2">The sequence shown here is derived from an EMBL/GenBank/DDBJ whole genome shotgun (WGS) entry which is preliminary data.</text>
</comment>
<evidence type="ECO:0000313" key="3">
    <source>
        <dbReference type="Proteomes" id="UP000631114"/>
    </source>
</evidence>
<sequence>MKTLSWNCRGCGNASTMRHLHDLISVNNPDIVFLSETKASITIINSLIHQFNYPNHFIIPPVHLARVLGGKPYEYNDGEPAYDIINTQGFIDLGYKGYPYTWSNKKSASDNIQKRVDITQVNSEWLLLFPEVVLSHKIAIGSGHCPLLFNSQPPPHSSPVPFKFQSMWINHQDYKSVVNNSWNTSSLNQTQLCFLLKTIWLLQKKL</sequence>
<organism evidence="2 3">
    <name type="scientific">Coptis chinensis</name>
    <dbReference type="NCBI Taxonomy" id="261450"/>
    <lineage>
        <taxon>Eukaryota</taxon>
        <taxon>Viridiplantae</taxon>
        <taxon>Streptophyta</taxon>
        <taxon>Embryophyta</taxon>
        <taxon>Tracheophyta</taxon>
        <taxon>Spermatophyta</taxon>
        <taxon>Magnoliopsida</taxon>
        <taxon>Ranunculales</taxon>
        <taxon>Ranunculaceae</taxon>
        <taxon>Coptidoideae</taxon>
        <taxon>Coptis</taxon>
    </lineage>
</organism>
<name>A0A835HA46_9MAGN</name>
<dbReference type="AlphaFoldDB" id="A0A835HA46"/>
<dbReference type="SUPFAM" id="SSF56219">
    <property type="entry name" value="DNase I-like"/>
    <property type="match status" value="1"/>
</dbReference>
<accession>A0A835HA46</accession>
<evidence type="ECO:0000313" key="2">
    <source>
        <dbReference type="EMBL" id="KAF9596540.1"/>
    </source>
</evidence>
<dbReference type="GO" id="GO:0003824">
    <property type="term" value="F:catalytic activity"/>
    <property type="evidence" value="ECO:0007669"/>
    <property type="project" value="InterPro"/>
</dbReference>
<dbReference type="InterPro" id="IPR005135">
    <property type="entry name" value="Endo/exonuclease/phosphatase"/>
</dbReference>
<evidence type="ECO:0000259" key="1">
    <source>
        <dbReference type="Pfam" id="PF03372"/>
    </source>
</evidence>
<dbReference type="OrthoDB" id="1001388at2759"/>